<accession>A0A7C2IF47</accession>
<evidence type="ECO:0000256" key="3">
    <source>
        <dbReference type="ARBA" id="ARBA00022801"/>
    </source>
</evidence>
<sequence length="131" mass="14923">MAKTGFIREQVISIRELLAAKKREEIISDPWLTKGLIYSLQTAIEAVIDLLYHIAAKKYGCAPADARDALRVLVEKGLIPEADRPLYSSMIGFRNRVVHGYMEVSPERVYEIASKELDDFEKFIRQIKAVL</sequence>
<proteinExistence type="inferred from homology"/>
<dbReference type="Gene3D" id="1.20.120.580">
    <property type="entry name" value="bsu32300-like"/>
    <property type="match status" value="1"/>
</dbReference>
<keyword evidence="3" id="KW-0378">Hydrolase</keyword>
<dbReference type="Pfam" id="PF01934">
    <property type="entry name" value="HepT-like"/>
    <property type="match status" value="1"/>
</dbReference>
<evidence type="ECO:0000256" key="1">
    <source>
        <dbReference type="ARBA" id="ARBA00022649"/>
    </source>
</evidence>
<dbReference type="EMBL" id="DSMU01000189">
    <property type="protein sequence ID" value="HEL65617.1"/>
    <property type="molecule type" value="Genomic_DNA"/>
</dbReference>
<dbReference type="InterPro" id="IPR008201">
    <property type="entry name" value="HepT-like"/>
</dbReference>
<dbReference type="InterPro" id="IPR037038">
    <property type="entry name" value="HepT-like_sf"/>
</dbReference>
<name>A0A7C2IF47_9THEO</name>
<evidence type="ECO:0000256" key="2">
    <source>
        <dbReference type="ARBA" id="ARBA00022722"/>
    </source>
</evidence>
<dbReference type="PANTHER" id="PTHR33397:SF5">
    <property type="entry name" value="RNASE YUTE-RELATED"/>
    <property type="match status" value="1"/>
</dbReference>
<dbReference type="SUPFAM" id="SSF81593">
    <property type="entry name" value="Nucleotidyltransferase substrate binding subunit/domain"/>
    <property type="match status" value="1"/>
</dbReference>
<dbReference type="NCBIfam" id="NF047751">
    <property type="entry name" value="HepT_toxin"/>
    <property type="match status" value="1"/>
</dbReference>
<reference evidence="5" key="1">
    <citation type="journal article" date="2020" name="mSystems">
        <title>Genome- and Community-Level Interaction Insights into Carbon Utilization and Element Cycling Functions of Hydrothermarchaeota in Hydrothermal Sediment.</title>
        <authorList>
            <person name="Zhou Z."/>
            <person name="Liu Y."/>
            <person name="Xu W."/>
            <person name="Pan J."/>
            <person name="Luo Z.H."/>
            <person name="Li M."/>
        </authorList>
    </citation>
    <scope>NUCLEOTIDE SEQUENCE [LARGE SCALE GENOMIC DNA]</scope>
    <source>
        <strain evidence="5">SpSt-300</strain>
    </source>
</reference>
<keyword evidence="2" id="KW-0540">Nuclease</keyword>
<dbReference type="GO" id="GO:0004540">
    <property type="term" value="F:RNA nuclease activity"/>
    <property type="evidence" value="ECO:0007669"/>
    <property type="project" value="InterPro"/>
</dbReference>
<comment type="similarity">
    <text evidence="4">Belongs to the HepT RNase toxin family.</text>
</comment>
<evidence type="ECO:0000313" key="5">
    <source>
        <dbReference type="EMBL" id="HEL65617.1"/>
    </source>
</evidence>
<dbReference type="GO" id="GO:0110001">
    <property type="term" value="C:toxin-antitoxin complex"/>
    <property type="evidence" value="ECO:0007669"/>
    <property type="project" value="InterPro"/>
</dbReference>
<evidence type="ECO:0000256" key="4">
    <source>
        <dbReference type="ARBA" id="ARBA00024207"/>
    </source>
</evidence>
<dbReference type="PANTHER" id="PTHR33397">
    <property type="entry name" value="UPF0331 PROTEIN YUTE"/>
    <property type="match status" value="1"/>
</dbReference>
<dbReference type="GO" id="GO:0016787">
    <property type="term" value="F:hydrolase activity"/>
    <property type="evidence" value="ECO:0007669"/>
    <property type="project" value="UniProtKB-KW"/>
</dbReference>
<organism evidence="5">
    <name type="scientific">Ammonifex degensii</name>
    <dbReference type="NCBI Taxonomy" id="42838"/>
    <lineage>
        <taxon>Bacteria</taxon>
        <taxon>Bacillati</taxon>
        <taxon>Bacillota</taxon>
        <taxon>Clostridia</taxon>
        <taxon>Thermoanaerobacterales</taxon>
        <taxon>Thermoanaerobacteraceae</taxon>
        <taxon>Ammonifex</taxon>
    </lineage>
</organism>
<comment type="caution">
    <text evidence="5">The sequence shown here is derived from an EMBL/GenBank/DDBJ whole genome shotgun (WGS) entry which is preliminary data.</text>
</comment>
<dbReference type="InterPro" id="IPR052379">
    <property type="entry name" value="Type_VII_TA_RNase"/>
</dbReference>
<gene>
    <name evidence="5" type="ORF">ENQ34_02910</name>
</gene>
<protein>
    <submittedName>
        <fullName evidence="5">DUF86 domain-containing protein</fullName>
    </submittedName>
</protein>
<keyword evidence="1" id="KW-1277">Toxin-antitoxin system</keyword>
<dbReference type="AlphaFoldDB" id="A0A7C2IF47"/>